<evidence type="ECO:0000256" key="1">
    <source>
        <dbReference type="SAM" id="Coils"/>
    </source>
</evidence>
<reference evidence="3" key="1">
    <citation type="journal article" date="2019" name="Int. J. Syst. Evol. Microbiol.">
        <title>The Global Catalogue of Microorganisms (GCM) 10K type strain sequencing project: providing services to taxonomists for standard genome sequencing and annotation.</title>
        <authorList>
            <consortium name="The Broad Institute Genomics Platform"/>
            <consortium name="The Broad Institute Genome Sequencing Center for Infectious Disease"/>
            <person name="Wu L."/>
            <person name="Ma J."/>
        </authorList>
    </citation>
    <scope>NUCLEOTIDE SEQUENCE [LARGE SCALE GENOMIC DNA]</scope>
    <source>
        <strain evidence="3">JCM 9377</strain>
    </source>
</reference>
<dbReference type="Proteomes" id="UP001501237">
    <property type="component" value="Unassembled WGS sequence"/>
</dbReference>
<keyword evidence="3" id="KW-1185">Reference proteome</keyword>
<evidence type="ECO:0000313" key="3">
    <source>
        <dbReference type="Proteomes" id="UP001501237"/>
    </source>
</evidence>
<evidence type="ECO:0008006" key="4">
    <source>
        <dbReference type="Google" id="ProtNLM"/>
    </source>
</evidence>
<comment type="caution">
    <text evidence="2">The sequence shown here is derived from an EMBL/GenBank/DDBJ whole genome shotgun (WGS) entry which is preliminary data.</text>
</comment>
<evidence type="ECO:0000313" key="2">
    <source>
        <dbReference type="EMBL" id="GAA3230932.1"/>
    </source>
</evidence>
<proteinExistence type="predicted"/>
<protein>
    <recommendedName>
        <fullName evidence="4">Nucleotide exchange factor GrpE</fullName>
    </recommendedName>
</protein>
<name>A0ABP6QIQ1_9ACTN</name>
<gene>
    <name evidence="2" type="ORF">GCM10010468_61760</name>
</gene>
<feature type="coiled-coil region" evidence="1">
    <location>
        <begin position="17"/>
        <end position="44"/>
    </location>
</feature>
<dbReference type="RefSeq" id="WP_344835372.1">
    <property type="nucleotide sequence ID" value="NZ_BAAAUV010000021.1"/>
</dbReference>
<keyword evidence="1" id="KW-0175">Coiled coil</keyword>
<dbReference type="InterPro" id="IPR009012">
    <property type="entry name" value="GrpE_head"/>
</dbReference>
<accession>A0ABP6QIQ1</accession>
<organism evidence="2 3">
    <name type="scientific">Actinocorallia longicatena</name>
    <dbReference type="NCBI Taxonomy" id="111803"/>
    <lineage>
        <taxon>Bacteria</taxon>
        <taxon>Bacillati</taxon>
        <taxon>Actinomycetota</taxon>
        <taxon>Actinomycetes</taxon>
        <taxon>Streptosporangiales</taxon>
        <taxon>Thermomonosporaceae</taxon>
        <taxon>Actinocorallia</taxon>
    </lineage>
</organism>
<sequence>MTRVGDALLSGLGLVRRAQAEAALGRARRERDAVVAELVELRRAPKIIDRPEQPPEVAMELIVLADRLADLPGRDGGDQGGALLRWLDGRVRAMFAACEVTTIEERGPVDPLRHQVVGARAAGPGDPLEHVAETVRPGYLWRDVLLRPQQVVAFVEEEDAP</sequence>
<dbReference type="EMBL" id="BAAAUV010000021">
    <property type="protein sequence ID" value="GAA3230932.1"/>
    <property type="molecule type" value="Genomic_DNA"/>
</dbReference>
<dbReference type="Gene3D" id="2.30.22.10">
    <property type="entry name" value="Head domain of nucleotide exchange factor GrpE"/>
    <property type="match status" value="1"/>
</dbReference>